<dbReference type="AlphaFoldDB" id="A0A7C1FQF9"/>
<protein>
    <submittedName>
        <fullName evidence="1">Uncharacterized protein</fullName>
    </submittedName>
</protein>
<dbReference type="EMBL" id="DSMG01000008">
    <property type="protein sequence ID" value="HDX30015.1"/>
    <property type="molecule type" value="Genomic_DNA"/>
</dbReference>
<sequence length="60" mass="5980">MGVGGTGVGVTSASTACGTGVGVGCWPPQAPASNASIIKIVTSGTNRLYIPVHSSFQRKF</sequence>
<organism evidence="1">
    <name type="scientific">Caldilinea aerophila</name>
    <dbReference type="NCBI Taxonomy" id="133453"/>
    <lineage>
        <taxon>Bacteria</taxon>
        <taxon>Bacillati</taxon>
        <taxon>Chloroflexota</taxon>
        <taxon>Caldilineae</taxon>
        <taxon>Caldilineales</taxon>
        <taxon>Caldilineaceae</taxon>
        <taxon>Caldilinea</taxon>
    </lineage>
</organism>
<reference evidence="1" key="1">
    <citation type="journal article" date="2020" name="mSystems">
        <title>Genome- and Community-Level Interaction Insights into Carbon Utilization and Element Cycling Functions of Hydrothermarchaeota in Hydrothermal Sediment.</title>
        <authorList>
            <person name="Zhou Z."/>
            <person name="Liu Y."/>
            <person name="Xu W."/>
            <person name="Pan J."/>
            <person name="Luo Z.H."/>
            <person name="Li M."/>
        </authorList>
    </citation>
    <scope>NUCLEOTIDE SEQUENCE [LARGE SCALE GENOMIC DNA]</scope>
    <source>
        <strain evidence="1">SpSt-289</strain>
    </source>
</reference>
<proteinExistence type="predicted"/>
<gene>
    <name evidence="1" type="ORF">ENQ20_00815</name>
</gene>
<evidence type="ECO:0000313" key="1">
    <source>
        <dbReference type="EMBL" id="HDX30015.1"/>
    </source>
</evidence>
<accession>A0A7C1FQF9</accession>
<name>A0A7C1FQF9_9CHLR</name>
<comment type="caution">
    <text evidence="1">The sequence shown here is derived from an EMBL/GenBank/DDBJ whole genome shotgun (WGS) entry which is preliminary data.</text>
</comment>